<evidence type="ECO:0000313" key="2">
    <source>
        <dbReference type="EMBL" id="RUO79465.1"/>
    </source>
</evidence>
<feature type="transmembrane region" description="Helical" evidence="1">
    <location>
        <begin position="81"/>
        <end position="101"/>
    </location>
</feature>
<sequence length="144" mass="15443">MVREQAQVIALSDAELTLTTQLKMGCSGCQQQSSCGAGIISKAFSDRRAVFTVPRPLGFNAAIGETVTLELPEQALTRYSLLLYGAPLAALLGMSLLSQALGTSEGASIVLAFMAMGLSFIGLRKWLRHRDVQVQQLLKVTEIS</sequence>
<reference evidence="2 3" key="1">
    <citation type="journal article" date="2011" name="Front. Microbiol.">
        <title>Genomic signatures of strain selection and enhancement in Bacillus atrophaeus var. globigii, a historical biowarfare simulant.</title>
        <authorList>
            <person name="Gibbons H.S."/>
            <person name="Broomall S.M."/>
            <person name="McNew L.A."/>
            <person name="Daligault H."/>
            <person name="Chapman C."/>
            <person name="Bruce D."/>
            <person name="Karavis M."/>
            <person name="Krepps M."/>
            <person name="McGregor P.A."/>
            <person name="Hong C."/>
            <person name="Park K.H."/>
            <person name="Akmal A."/>
            <person name="Feldman A."/>
            <person name="Lin J.S."/>
            <person name="Chang W.E."/>
            <person name="Higgs B.W."/>
            <person name="Demirev P."/>
            <person name="Lindquist J."/>
            <person name="Liem A."/>
            <person name="Fochler E."/>
            <person name="Read T.D."/>
            <person name="Tapia R."/>
            <person name="Johnson S."/>
            <person name="Bishop-Lilly K.A."/>
            <person name="Detter C."/>
            <person name="Han C."/>
            <person name="Sozhamannan S."/>
            <person name="Rosenzweig C.N."/>
            <person name="Skowronski E.W."/>
        </authorList>
    </citation>
    <scope>NUCLEOTIDE SEQUENCE [LARGE SCALE GENOMIC DNA]</scope>
    <source>
        <strain evidence="2 3">PIT1</strain>
    </source>
</reference>
<comment type="caution">
    <text evidence="2">The sequence shown here is derived from an EMBL/GenBank/DDBJ whole genome shotgun (WGS) entry which is preliminary data.</text>
</comment>
<gene>
    <name evidence="2" type="ORF">CWI83_02865</name>
</gene>
<organism evidence="2 3">
    <name type="scientific">Pseudidiomarina taiwanensis</name>
    <dbReference type="NCBI Taxonomy" id="337250"/>
    <lineage>
        <taxon>Bacteria</taxon>
        <taxon>Pseudomonadati</taxon>
        <taxon>Pseudomonadota</taxon>
        <taxon>Gammaproteobacteria</taxon>
        <taxon>Alteromonadales</taxon>
        <taxon>Idiomarinaceae</taxon>
        <taxon>Pseudidiomarina</taxon>
    </lineage>
</organism>
<dbReference type="RefSeq" id="WP_126825437.1">
    <property type="nucleotide sequence ID" value="NZ_PIQG01000001.1"/>
</dbReference>
<feature type="transmembrane region" description="Helical" evidence="1">
    <location>
        <begin position="107"/>
        <end position="127"/>
    </location>
</feature>
<keyword evidence="1" id="KW-0812">Transmembrane</keyword>
<dbReference type="PANTHER" id="PTHR35867">
    <property type="entry name" value="PROTEIN RSEC"/>
    <property type="match status" value="1"/>
</dbReference>
<accession>A0A432ZNJ2</accession>
<protein>
    <submittedName>
        <fullName evidence="2">Fis family transcriptional regulator</fullName>
    </submittedName>
</protein>
<keyword evidence="3" id="KW-1185">Reference proteome</keyword>
<dbReference type="AlphaFoldDB" id="A0A432ZNJ2"/>
<dbReference type="OrthoDB" id="9795854at2"/>
<proteinExistence type="predicted"/>
<dbReference type="Pfam" id="PF04246">
    <property type="entry name" value="RseC_MucC"/>
    <property type="match status" value="1"/>
</dbReference>
<keyword evidence="1" id="KW-0472">Membrane</keyword>
<dbReference type="InterPro" id="IPR007359">
    <property type="entry name" value="SigmaE_reg_RseC_MucC"/>
</dbReference>
<name>A0A432ZNJ2_9GAMM</name>
<keyword evidence="1" id="KW-1133">Transmembrane helix</keyword>
<evidence type="ECO:0000313" key="3">
    <source>
        <dbReference type="Proteomes" id="UP000288279"/>
    </source>
</evidence>
<evidence type="ECO:0000256" key="1">
    <source>
        <dbReference type="SAM" id="Phobius"/>
    </source>
</evidence>
<dbReference type="PANTHER" id="PTHR35867:SF1">
    <property type="entry name" value="PROTEIN RSEC"/>
    <property type="match status" value="1"/>
</dbReference>
<dbReference type="EMBL" id="PIQG01000001">
    <property type="protein sequence ID" value="RUO79465.1"/>
    <property type="molecule type" value="Genomic_DNA"/>
</dbReference>
<dbReference type="InterPro" id="IPR026268">
    <property type="entry name" value="RseC"/>
</dbReference>
<dbReference type="Proteomes" id="UP000288279">
    <property type="component" value="Unassembled WGS sequence"/>
</dbReference>
<dbReference type="PIRSF" id="PIRSF004923">
    <property type="entry name" value="RseC"/>
    <property type="match status" value="1"/>
</dbReference>